<dbReference type="Proteomes" id="UP000448292">
    <property type="component" value="Unassembled WGS sequence"/>
</dbReference>
<dbReference type="Gene3D" id="3.40.50.300">
    <property type="entry name" value="P-loop containing nucleotide triphosphate hydrolases"/>
    <property type="match status" value="1"/>
</dbReference>
<organism evidence="6 7">
    <name type="scientific">Oceanidesulfovibrio indonesiensis</name>
    <dbReference type="NCBI Taxonomy" id="54767"/>
    <lineage>
        <taxon>Bacteria</taxon>
        <taxon>Pseudomonadati</taxon>
        <taxon>Thermodesulfobacteriota</taxon>
        <taxon>Desulfovibrionia</taxon>
        <taxon>Desulfovibrionales</taxon>
        <taxon>Desulfovibrionaceae</taxon>
        <taxon>Oceanidesulfovibrio</taxon>
    </lineage>
</organism>
<gene>
    <name evidence="6" type="ORF">DPQ33_06295</name>
</gene>
<dbReference type="PROSITE" id="PS00211">
    <property type="entry name" value="ABC_TRANSPORTER_1"/>
    <property type="match status" value="1"/>
</dbReference>
<keyword evidence="4 6" id="KW-0067">ATP-binding</keyword>
<feature type="domain" description="ABC transporter" evidence="5">
    <location>
        <begin position="5"/>
        <end position="249"/>
    </location>
</feature>
<comment type="caution">
    <text evidence="6">The sequence shown here is derived from an EMBL/GenBank/DDBJ whole genome shotgun (WGS) entry which is preliminary data.</text>
</comment>
<dbReference type="PROSITE" id="PS50893">
    <property type="entry name" value="ABC_TRANSPORTER_2"/>
    <property type="match status" value="1"/>
</dbReference>
<dbReference type="Pfam" id="PF00005">
    <property type="entry name" value="ABC_tran"/>
    <property type="match status" value="1"/>
</dbReference>
<keyword evidence="7" id="KW-1185">Reference proteome</keyword>
<keyword evidence="3" id="KW-0547">Nucleotide-binding</keyword>
<dbReference type="InterPro" id="IPR050086">
    <property type="entry name" value="MetN_ABC_transporter-like"/>
</dbReference>
<dbReference type="InterPro" id="IPR030679">
    <property type="entry name" value="ABC_ATPase_HisP-typ"/>
</dbReference>
<accession>A0A7M3MGH5</accession>
<name>A0A7M3MGH5_9BACT</name>
<comment type="similarity">
    <text evidence="1">Belongs to the ABC transporter superfamily.</text>
</comment>
<evidence type="ECO:0000313" key="7">
    <source>
        <dbReference type="Proteomes" id="UP000448292"/>
    </source>
</evidence>
<dbReference type="InterPro" id="IPR003439">
    <property type="entry name" value="ABC_transporter-like_ATP-bd"/>
</dbReference>
<dbReference type="SUPFAM" id="SSF52540">
    <property type="entry name" value="P-loop containing nucleoside triphosphate hydrolases"/>
    <property type="match status" value="1"/>
</dbReference>
<sequence>MQPLLELKDIVKSFGSHRAVDSVSLSLNPQDKTVIIGPSGSGKSTLLRTINFLETIDSGSIMFEGRDVGYRRHKGHLILDKPRNICKLRAQIGMVFQHFNLFPHMTVVENAMEGQVTVQGLARKEAREIAMSMLDKVGMKDFADRYPAALSGGQKQRAAIARALAMRPKLMLFDEPTSALDPELVGEVFATIKQLADEGMTMIIVTHNMGFAREVADQLYFMEDGSFLAQGEPDEFFGKHCNDPRIQSFIQRIF</sequence>
<dbReference type="InterPro" id="IPR017871">
    <property type="entry name" value="ABC_transporter-like_CS"/>
</dbReference>
<dbReference type="InterPro" id="IPR003593">
    <property type="entry name" value="AAA+_ATPase"/>
</dbReference>
<dbReference type="AlphaFoldDB" id="A0A7M3MGH5"/>
<evidence type="ECO:0000256" key="4">
    <source>
        <dbReference type="ARBA" id="ARBA00022840"/>
    </source>
</evidence>
<protein>
    <submittedName>
        <fullName evidence="6">Ectoine/hydroxyectoine ABC transporter ATP-binding protein EhuA</fullName>
    </submittedName>
</protein>
<dbReference type="PANTHER" id="PTHR43166">
    <property type="entry name" value="AMINO ACID IMPORT ATP-BINDING PROTEIN"/>
    <property type="match status" value="1"/>
</dbReference>
<dbReference type="PIRSF" id="PIRSF039085">
    <property type="entry name" value="ABC_ATPase_HisP"/>
    <property type="match status" value="1"/>
</dbReference>
<reference evidence="6 7" key="1">
    <citation type="submission" date="2018-06" db="EMBL/GenBank/DDBJ databases">
        <title>Complete genome of Desulfovibrio indonesiensis P37SLT.</title>
        <authorList>
            <person name="Crispim J.S."/>
            <person name="Vidigal P.M.P."/>
            <person name="Silva L.C.F."/>
            <person name="Laguardia C.N."/>
            <person name="Araujo L.C."/>
            <person name="Dias R.S."/>
            <person name="Sousa M.P."/>
            <person name="Paula S.O."/>
            <person name="Silva C."/>
        </authorList>
    </citation>
    <scope>NUCLEOTIDE SEQUENCE [LARGE SCALE GENOMIC DNA]</scope>
    <source>
        <strain evidence="6 7">P37SLT</strain>
    </source>
</reference>
<proteinExistence type="inferred from homology"/>
<dbReference type="GO" id="GO:0005524">
    <property type="term" value="F:ATP binding"/>
    <property type="evidence" value="ECO:0007669"/>
    <property type="project" value="UniProtKB-KW"/>
</dbReference>
<dbReference type="OrthoDB" id="9809450at2"/>
<dbReference type="CDD" id="cd03262">
    <property type="entry name" value="ABC_HisP_GlnQ"/>
    <property type="match status" value="1"/>
</dbReference>
<dbReference type="GO" id="GO:0016887">
    <property type="term" value="F:ATP hydrolysis activity"/>
    <property type="evidence" value="ECO:0007669"/>
    <property type="project" value="InterPro"/>
</dbReference>
<dbReference type="InterPro" id="IPR027417">
    <property type="entry name" value="P-loop_NTPase"/>
</dbReference>
<evidence type="ECO:0000256" key="2">
    <source>
        <dbReference type="ARBA" id="ARBA00022448"/>
    </source>
</evidence>
<evidence type="ECO:0000256" key="3">
    <source>
        <dbReference type="ARBA" id="ARBA00022741"/>
    </source>
</evidence>
<evidence type="ECO:0000313" key="6">
    <source>
        <dbReference type="EMBL" id="TVM18359.1"/>
    </source>
</evidence>
<dbReference type="GO" id="GO:0015424">
    <property type="term" value="F:ABC-type amino acid transporter activity"/>
    <property type="evidence" value="ECO:0007669"/>
    <property type="project" value="InterPro"/>
</dbReference>
<dbReference type="RefSeq" id="WP_144302361.1">
    <property type="nucleotide sequence ID" value="NZ_QMIE01000004.1"/>
</dbReference>
<dbReference type="SMART" id="SM00382">
    <property type="entry name" value="AAA"/>
    <property type="match status" value="1"/>
</dbReference>
<dbReference type="PANTHER" id="PTHR43166:SF4">
    <property type="entry name" value="PHOSPHONATES IMPORT ATP-BINDING PROTEIN PHNC"/>
    <property type="match status" value="1"/>
</dbReference>
<evidence type="ECO:0000259" key="5">
    <source>
        <dbReference type="PROSITE" id="PS50893"/>
    </source>
</evidence>
<dbReference type="EMBL" id="QMIE01000004">
    <property type="protein sequence ID" value="TVM18359.1"/>
    <property type="molecule type" value="Genomic_DNA"/>
</dbReference>
<evidence type="ECO:0000256" key="1">
    <source>
        <dbReference type="ARBA" id="ARBA00005417"/>
    </source>
</evidence>
<keyword evidence="2" id="KW-0813">Transport</keyword>